<keyword evidence="1" id="KW-0472">Membrane</keyword>
<dbReference type="Gene3D" id="3.30.450.20">
    <property type="entry name" value="PAS domain"/>
    <property type="match status" value="1"/>
</dbReference>
<dbReference type="SUPFAM" id="SSF55073">
    <property type="entry name" value="Nucleotide cyclase"/>
    <property type="match status" value="1"/>
</dbReference>
<dbReference type="InterPro" id="IPR013656">
    <property type="entry name" value="PAS_4"/>
</dbReference>
<evidence type="ECO:0000256" key="1">
    <source>
        <dbReference type="SAM" id="Phobius"/>
    </source>
</evidence>
<dbReference type="InterPro" id="IPR000160">
    <property type="entry name" value="GGDEF_dom"/>
</dbReference>
<feature type="transmembrane region" description="Helical" evidence="1">
    <location>
        <begin position="25"/>
        <end position="53"/>
    </location>
</feature>
<keyword evidence="1" id="KW-1133">Transmembrane helix</keyword>
<dbReference type="InterPro" id="IPR035965">
    <property type="entry name" value="PAS-like_dom_sf"/>
</dbReference>
<dbReference type="PANTHER" id="PTHR44757:SF4">
    <property type="entry name" value="DIGUANYLATE CYCLASE DGCE-RELATED"/>
    <property type="match status" value="1"/>
</dbReference>
<name>A0A0H3KIQ8_BURM1</name>
<gene>
    <name evidence="6" type="ordered locus">BMULJ_01299</name>
</gene>
<dbReference type="PROSITE" id="PS50887">
    <property type="entry name" value="GGDEF"/>
    <property type="match status" value="1"/>
</dbReference>
<dbReference type="HOGENOM" id="CLU_000445_70_54_4"/>
<dbReference type="Pfam" id="PF00990">
    <property type="entry name" value="GGDEF"/>
    <property type="match status" value="1"/>
</dbReference>
<dbReference type="InterPro" id="IPR000014">
    <property type="entry name" value="PAS"/>
</dbReference>
<dbReference type="InterPro" id="IPR001633">
    <property type="entry name" value="EAL_dom"/>
</dbReference>
<dbReference type="KEGG" id="bmj:BMULJ_01299"/>
<evidence type="ECO:0000313" key="7">
    <source>
        <dbReference type="Proteomes" id="UP000008815"/>
    </source>
</evidence>
<dbReference type="EMBL" id="AP009385">
    <property type="protein sequence ID" value="BAG43235.1"/>
    <property type="molecule type" value="Genomic_DNA"/>
</dbReference>
<dbReference type="CDD" id="cd01949">
    <property type="entry name" value="GGDEF"/>
    <property type="match status" value="1"/>
</dbReference>
<dbReference type="PANTHER" id="PTHR44757">
    <property type="entry name" value="DIGUANYLATE CYCLASE DGCP"/>
    <property type="match status" value="1"/>
</dbReference>
<evidence type="ECO:0000259" key="4">
    <source>
        <dbReference type="PROSITE" id="PS50883"/>
    </source>
</evidence>
<dbReference type="STRING" id="395019.BMULJ_01299"/>
<dbReference type="KEGG" id="bmu:Bmul_1942"/>
<evidence type="ECO:0000259" key="5">
    <source>
        <dbReference type="PROSITE" id="PS50887"/>
    </source>
</evidence>
<dbReference type="NCBIfam" id="TIGR00254">
    <property type="entry name" value="GGDEF"/>
    <property type="match status" value="1"/>
</dbReference>
<proteinExistence type="predicted"/>
<dbReference type="PROSITE" id="PS50112">
    <property type="entry name" value="PAS"/>
    <property type="match status" value="1"/>
</dbReference>
<dbReference type="InterPro" id="IPR052155">
    <property type="entry name" value="Biofilm_reg_signaling"/>
</dbReference>
<dbReference type="RefSeq" id="WP_012213622.1">
    <property type="nucleotide sequence ID" value="NC_010084.1"/>
</dbReference>
<organism evidence="6 7">
    <name type="scientific">Burkholderia multivorans (strain ATCC 17616 / 249)</name>
    <dbReference type="NCBI Taxonomy" id="395019"/>
    <lineage>
        <taxon>Bacteria</taxon>
        <taxon>Pseudomonadati</taxon>
        <taxon>Pseudomonadota</taxon>
        <taxon>Betaproteobacteria</taxon>
        <taxon>Burkholderiales</taxon>
        <taxon>Burkholderiaceae</taxon>
        <taxon>Burkholderia</taxon>
        <taxon>Burkholderia cepacia complex</taxon>
    </lineage>
</organism>
<accession>A0A0H3KIQ8</accession>
<dbReference type="Gene3D" id="3.20.20.450">
    <property type="entry name" value="EAL domain"/>
    <property type="match status" value="1"/>
</dbReference>
<dbReference type="PROSITE" id="PS50113">
    <property type="entry name" value="PAC"/>
    <property type="match status" value="1"/>
</dbReference>
<evidence type="ECO:0000313" key="6">
    <source>
        <dbReference type="EMBL" id="BAG43235.1"/>
    </source>
</evidence>
<dbReference type="InterPro" id="IPR000700">
    <property type="entry name" value="PAS-assoc_C"/>
</dbReference>
<sequence>MENISRLQRQRSAFHVWPWSPALGILPIVVVMVALAGFVAVSLIIIMSLRVYVGGESNWSKAQKDAIILLNRYGETGDERLFDAYASTDRTLRFLTVARAAMTAVPPDHATARGAMIAAGINPLDAAAVVWFYPVLASFARLDPALQYWQAADRQLDALRTVAHALRDAVKAHDGPRTRALAQRVWEINSRIEPLPKRFSSELSAEFRSAVIQLFLSYLAASLLIVFLGVRWAGRAQHQQRSIQSELDRSQALAEAALRSVADAIVTVGLTSGIETVNPAAEQLLGTSARDCIGKPVNDVLALIDPSTGMSINLLPSLSNSGDATLTRDLELLRADAPAVAVRASLSRMDNAPGRCVGYVLILRDMTREYQLIERLTWQASHDALTGLINRTAFERRVGEALNACAATVLLVLDLDGFKEVNDVCGHAAGDALLREVTAVFQRCLGADDAFGRLGGDEFGILLTATGGPLPDGGKAEQLRASLEAYTFCWDGERFKLSVSIGMLNLDCRPESVEKAMQLADVACYVAKDRGRNRVHVAEPRDMSASRQAYHLEWSRRVKAALESNTFQLYAQPIVPIQPALAAQQRIEILLRIPDADGKLVSPVFLPAAERYGHMTMIDRWVVRTVVRRLAQLERRSDFECNVNLSAMSITNEGFVEFVKRELTTSGVDPSQLCFEITETSAVRNLEVASRFMHELRDLGCRFALDDFGAGMSSFSYLSKLPIDYLKIDGGLVSRMTSDCVKRGIVCAINDIAHLLQYRTVAEHVEDEETAEMLRSLGVDYCQGYYFSRPARWQAGEPVQQGEVE</sequence>
<evidence type="ECO:0000259" key="2">
    <source>
        <dbReference type="PROSITE" id="PS50112"/>
    </source>
</evidence>
<dbReference type="Pfam" id="PF00563">
    <property type="entry name" value="EAL"/>
    <property type="match status" value="1"/>
</dbReference>
<dbReference type="SUPFAM" id="SSF55785">
    <property type="entry name" value="PYP-like sensor domain (PAS domain)"/>
    <property type="match status" value="1"/>
</dbReference>
<dbReference type="AlphaFoldDB" id="A0A0H3KIQ8"/>
<dbReference type="NCBIfam" id="TIGR00229">
    <property type="entry name" value="sensory_box"/>
    <property type="match status" value="1"/>
</dbReference>
<feature type="domain" description="PAC" evidence="3">
    <location>
        <begin position="326"/>
        <end position="378"/>
    </location>
</feature>
<dbReference type="eggNOG" id="COG5001">
    <property type="taxonomic scope" value="Bacteria"/>
</dbReference>
<keyword evidence="7" id="KW-1185">Reference proteome</keyword>
<dbReference type="SMART" id="SM00267">
    <property type="entry name" value="GGDEF"/>
    <property type="match status" value="1"/>
</dbReference>
<protein>
    <submittedName>
        <fullName evidence="6">Signal transduction GGDEF/EAL domain protein</fullName>
    </submittedName>
</protein>
<dbReference type="SMART" id="SM00091">
    <property type="entry name" value="PAS"/>
    <property type="match status" value="1"/>
</dbReference>
<feature type="domain" description="GGDEF" evidence="5">
    <location>
        <begin position="406"/>
        <end position="540"/>
    </location>
</feature>
<dbReference type="PROSITE" id="PS50883">
    <property type="entry name" value="EAL"/>
    <property type="match status" value="1"/>
</dbReference>
<feature type="transmembrane region" description="Helical" evidence="1">
    <location>
        <begin position="210"/>
        <end position="234"/>
    </location>
</feature>
<dbReference type="Gene3D" id="3.30.70.270">
    <property type="match status" value="1"/>
</dbReference>
<reference evidence="6 7" key="1">
    <citation type="submission" date="2007-04" db="EMBL/GenBank/DDBJ databases">
        <title>Complete genome sequence of Burkholderia multivorans ATCC 17616.</title>
        <authorList>
            <person name="Ohtsubo Y."/>
            <person name="Yamashita A."/>
            <person name="Kurokawa K."/>
            <person name="Takami H."/>
            <person name="Yuhara S."/>
            <person name="Nishiyama E."/>
            <person name="Endo R."/>
            <person name="Miyazaki R."/>
            <person name="Ono A."/>
            <person name="Yano K."/>
            <person name="Ito M."/>
            <person name="Sota M."/>
            <person name="Yuji N."/>
            <person name="Hattori M."/>
            <person name="Tsuda M."/>
        </authorList>
    </citation>
    <scope>NUCLEOTIDE SEQUENCE [LARGE SCALE GENOMIC DNA]</scope>
    <source>
        <strain evidence="7">ATCC 17616 / 249</strain>
    </source>
</reference>
<dbReference type="Pfam" id="PF08448">
    <property type="entry name" value="PAS_4"/>
    <property type="match status" value="1"/>
</dbReference>
<feature type="domain" description="PAS" evidence="2">
    <location>
        <begin position="250"/>
        <end position="307"/>
    </location>
</feature>
<evidence type="ECO:0000259" key="3">
    <source>
        <dbReference type="PROSITE" id="PS50113"/>
    </source>
</evidence>
<dbReference type="SMART" id="SM00052">
    <property type="entry name" value="EAL"/>
    <property type="match status" value="1"/>
</dbReference>
<feature type="domain" description="EAL" evidence="4">
    <location>
        <begin position="551"/>
        <end position="804"/>
    </location>
</feature>
<keyword evidence="1" id="KW-0812">Transmembrane</keyword>
<dbReference type="InterPro" id="IPR029787">
    <property type="entry name" value="Nucleotide_cyclase"/>
</dbReference>
<dbReference type="InterPro" id="IPR043128">
    <property type="entry name" value="Rev_trsase/Diguanyl_cyclase"/>
</dbReference>
<dbReference type="InterPro" id="IPR035919">
    <property type="entry name" value="EAL_sf"/>
</dbReference>
<dbReference type="SUPFAM" id="SSF141868">
    <property type="entry name" value="EAL domain-like"/>
    <property type="match status" value="1"/>
</dbReference>
<dbReference type="Proteomes" id="UP000008815">
    <property type="component" value="Chromosome 1"/>
</dbReference>
<dbReference type="CDD" id="cd01948">
    <property type="entry name" value="EAL"/>
    <property type="match status" value="1"/>
</dbReference>
<dbReference type="CDD" id="cd00130">
    <property type="entry name" value="PAS"/>
    <property type="match status" value="1"/>
</dbReference>